<dbReference type="GeneID" id="75834293"/>
<dbReference type="PANTHER" id="PTHR45036:SF1">
    <property type="entry name" value="METHYLTRANSFERASE LIKE 7A"/>
    <property type="match status" value="1"/>
</dbReference>
<sequence>MTFREFLAQLLFPWMIMSISLYYGVVTVAKLLLALDLTTLTSWDKFNEAWFGNFWVYMGPVAKEGAQAWVMPLLEGRVREGEICQTVQNPVEGTVLEIGAGSGMWMDVLAKVTASSARATKVYGVEPNPVSAAALRRRIDELGMQGRYEVLPYGIEDLQAKADIQPGSVDCIMTVQCLCSIPEPDKNIRLLYEYLKPGGRWYVFEHVKAEEGLLIPAYQRFSNFFWSFFLGSCTLCRSTRSSILNVGNWRAVDLERPVDEGPLSVVPHTMGTLQKA</sequence>
<dbReference type="Gene3D" id="3.40.50.150">
    <property type="entry name" value="Vaccinia Virus protein VP39"/>
    <property type="match status" value="1"/>
</dbReference>
<dbReference type="Pfam" id="PF13489">
    <property type="entry name" value="Methyltransf_23"/>
    <property type="match status" value="1"/>
</dbReference>
<dbReference type="AlphaFoldDB" id="A0A9Q0BG75"/>
<organism evidence="2 3">
    <name type="scientific">Emericellopsis cladophorae</name>
    <dbReference type="NCBI Taxonomy" id="2686198"/>
    <lineage>
        <taxon>Eukaryota</taxon>
        <taxon>Fungi</taxon>
        <taxon>Dikarya</taxon>
        <taxon>Ascomycota</taxon>
        <taxon>Pezizomycotina</taxon>
        <taxon>Sordariomycetes</taxon>
        <taxon>Hypocreomycetidae</taxon>
        <taxon>Hypocreales</taxon>
        <taxon>Bionectriaceae</taxon>
        <taxon>Emericellopsis</taxon>
    </lineage>
</organism>
<dbReference type="EMBL" id="JAGIXG020000003">
    <property type="protein sequence ID" value="KAI6784727.1"/>
    <property type="molecule type" value="Genomic_DNA"/>
</dbReference>
<name>A0A9Q0BG75_9HYPO</name>
<dbReference type="OrthoDB" id="540004at2759"/>
<evidence type="ECO:0000313" key="2">
    <source>
        <dbReference type="EMBL" id="KAI6784727.1"/>
    </source>
</evidence>
<dbReference type="Proteomes" id="UP001055219">
    <property type="component" value="Unassembled WGS sequence"/>
</dbReference>
<evidence type="ECO:0000256" key="1">
    <source>
        <dbReference type="SAM" id="Phobius"/>
    </source>
</evidence>
<keyword evidence="1" id="KW-1133">Transmembrane helix</keyword>
<dbReference type="PANTHER" id="PTHR45036">
    <property type="entry name" value="METHYLTRANSFERASE LIKE 7B"/>
    <property type="match status" value="1"/>
</dbReference>
<reference evidence="2" key="2">
    <citation type="submission" date="2022-07" db="EMBL/GenBank/DDBJ databases">
        <authorList>
            <person name="Goncalves M.F.M."/>
            <person name="Hilario S."/>
            <person name="Van De Peer Y."/>
            <person name="Esteves A.C."/>
            <person name="Alves A."/>
        </authorList>
    </citation>
    <scope>NUCLEOTIDE SEQUENCE</scope>
    <source>
        <strain evidence="2">MUM 19.33</strain>
    </source>
</reference>
<gene>
    <name evidence="2" type="ORF">J7T54_007820</name>
</gene>
<dbReference type="InterPro" id="IPR052356">
    <property type="entry name" value="Thiol_S-MT"/>
</dbReference>
<protein>
    <submittedName>
        <fullName evidence="2">Uncharacterized protein</fullName>
    </submittedName>
</protein>
<keyword evidence="3" id="KW-1185">Reference proteome</keyword>
<reference evidence="2" key="1">
    <citation type="journal article" date="2021" name="J Fungi (Basel)">
        <title>Genomic and Metabolomic Analyses of the Marine Fungus Emericellopsis cladophorae: Insights into Saltwater Adaptability Mechanisms and Its Biosynthetic Potential.</title>
        <authorList>
            <person name="Goncalves M.F.M."/>
            <person name="Hilario S."/>
            <person name="Van de Peer Y."/>
            <person name="Esteves A.C."/>
            <person name="Alves A."/>
        </authorList>
    </citation>
    <scope>NUCLEOTIDE SEQUENCE</scope>
    <source>
        <strain evidence="2">MUM 19.33</strain>
    </source>
</reference>
<keyword evidence="1" id="KW-0812">Transmembrane</keyword>
<dbReference type="SUPFAM" id="SSF53335">
    <property type="entry name" value="S-adenosyl-L-methionine-dependent methyltransferases"/>
    <property type="match status" value="1"/>
</dbReference>
<evidence type="ECO:0000313" key="3">
    <source>
        <dbReference type="Proteomes" id="UP001055219"/>
    </source>
</evidence>
<keyword evidence="1" id="KW-0472">Membrane</keyword>
<accession>A0A9Q0BG75</accession>
<dbReference type="InterPro" id="IPR029063">
    <property type="entry name" value="SAM-dependent_MTases_sf"/>
</dbReference>
<feature type="transmembrane region" description="Helical" evidence="1">
    <location>
        <begin position="12"/>
        <end position="35"/>
    </location>
</feature>
<comment type="caution">
    <text evidence="2">The sequence shown here is derived from an EMBL/GenBank/DDBJ whole genome shotgun (WGS) entry which is preliminary data.</text>
</comment>
<dbReference type="RefSeq" id="XP_051365583.1">
    <property type="nucleotide sequence ID" value="XM_051510908.1"/>
</dbReference>
<dbReference type="CDD" id="cd02440">
    <property type="entry name" value="AdoMet_MTases"/>
    <property type="match status" value="1"/>
</dbReference>
<proteinExistence type="predicted"/>